<gene>
    <name evidence="1" type="ORF">ACIGG6_02400</name>
</gene>
<sequence length="117" mass="13368">MNYWRDSNGAIYWGDRVHPGDEPASQADGEQARLQYERERMVVSPYQGLSALEHFGHLEAVETMMADPETPWQTRTAYQRAGEWRRLSPMVMGMIAKLELTDEQADAMFAYGAQVVL</sequence>
<accession>A0ABW8BNQ5</accession>
<evidence type="ECO:0000313" key="2">
    <source>
        <dbReference type="Proteomes" id="UP001614338"/>
    </source>
</evidence>
<organism evidence="1 2">
    <name type="scientific">Vreelandella lionensis</name>
    <dbReference type="NCBI Taxonomy" id="1144478"/>
    <lineage>
        <taxon>Bacteria</taxon>
        <taxon>Pseudomonadati</taxon>
        <taxon>Pseudomonadota</taxon>
        <taxon>Gammaproteobacteria</taxon>
        <taxon>Oceanospirillales</taxon>
        <taxon>Halomonadaceae</taxon>
        <taxon>Vreelandella</taxon>
    </lineage>
</organism>
<protein>
    <submittedName>
        <fullName evidence="1">Uncharacterized protein</fullName>
    </submittedName>
</protein>
<name>A0ABW8BNQ5_9GAMM</name>
<evidence type="ECO:0000313" key="1">
    <source>
        <dbReference type="EMBL" id="MFI8748845.1"/>
    </source>
</evidence>
<dbReference type="EMBL" id="JBITWC010000003">
    <property type="protein sequence ID" value="MFI8748845.1"/>
    <property type="molecule type" value="Genomic_DNA"/>
</dbReference>
<proteinExistence type="predicted"/>
<comment type="caution">
    <text evidence="1">The sequence shown here is derived from an EMBL/GenBank/DDBJ whole genome shotgun (WGS) entry which is preliminary data.</text>
</comment>
<reference evidence="1 2" key="1">
    <citation type="submission" date="2024-10" db="EMBL/GenBank/DDBJ databases">
        <title>The Natural Products Discovery Center: Release of the First 8490 Sequenced Strains for Exploring Actinobacteria Biosynthetic Diversity.</title>
        <authorList>
            <person name="Kalkreuter E."/>
            <person name="Kautsar S.A."/>
            <person name="Yang D."/>
            <person name="Bader C.D."/>
            <person name="Teijaro C.N."/>
            <person name="Fluegel L."/>
            <person name="Davis C.M."/>
            <person name="Simpson J.R."/>
            <person name="Lauterbach L."/>
            <person name="Steele A.D."/>
            <person name="Gui C."/>
            <person name="Meng S."/>
            <person name="Li G."/>
            <person name="Viehrig K."/>
            <person name="Ye F."/>
            <person name="Su P."/>
            <person name="Kiefer A.F."/>
            <person name="Nichols A."/>
            <person name="Cepeda A.J."/>
            <person name="Yan W."/>
            <person name="Fan B."/>
            <person name="Jiang Y."/>
            <person name="Adhikari A."/>
            <person name="Zheng C.-J."/>
            <person name="Schuster L."/>
            <person name="Cowan T.M."/>
            <person name="Smanski M.J."/>
            <person name="Chevrette M.G."/>
            <person name="De Carvalho L.P.S."/>
            <person name="Shen B."/>
        </authorList>
    </citation>
    <scope>NUCLEOTIDE SEQUENCE [LARGE SCALE GENOMIC DNA]</scope>
    <source>
        <strain evidence="1 2">NPDC077409</strain>
    </source>
</reference>
<dbReference type="Proteomes" id="UP001614338">
    <property type="component" value="Unassembled WGS sequence"/>
</dbReference>
<dbReference type="RefSeq" id="WP_399841875.1">
    <property type="nucleotide sequence ID" value="NZ_JBITWC010000003.1"/>
</dbReference>
<keyword evidence="2" id="KW-1185">Reference proteome</keyword>